<protein>
    <submittedName>
        <fullName evidence="1">Uncharacterized protein</fullName>
    </submittedName>
</protein>
<gene>
    <name evidence="1" type="ORF">GCM10011588_52080</name>
</gene>
<dbReference type="EMBL" id="BMMH01000012">
    <property type="protein sequence ID" value="GGL30911.1"/>
    <property type="molecule type" value="Genomic_DNA"/>
</dbReference>
<accession>A0A917RTP3</accession>
<evidence type="ECO:0000313" key="2">
    <source>
        <dbReference type="Proteomes" id="UP000638263"/>
    </source>
</evidence>
<dbReference type="Proteomes" id="UP000638263">
    <property type="component" value="Unassembled WGS sequence"/>
</dbReference>
<name>A0A917RTP3_9NOCA</name>
<dbReference type="AlphaFoldDB" id="A0A917RTP3"/>
<organism evidence="1 2">
    <name type="scientific">Nocardia jinanensis</name>
    <dbReference type="NCBI Taxonomy" id="382504"/>
    <lineage>
        <taxon>Bacteria</taxon>
        <taxon>Bacillati</taxon>
        <taxon>Actinomycetota</taxon>
        <taxon>Actinomycetes</taxon>
        <taxon>Mycobacteriales</taxon>
        <taxon>Nocardiaceae</taxon>
        <taxon>Nocardia</taxon>
    </lineage>
</organism>
<comment type="caution">
    <text evidence="1">The sequence shown here is derived from an EMBL/GenBank/DDBJ whole genome shotgun (WGS) entry which is preliminary data.</text>
</comment>
<proteinExistence type="predicted"/>
<evidence type="ECO:0000313" key="1">
    <source>
        <dbReference type="EMBL" id="GGL30911.1"/>
    </source>
</evidence>
<reference evidence="1" key="2">
    <citation type="submission" date="2020-09" db="EMBL/GenBank/DDBJ databases">
        <authorList>
            <person name="Sun Q."/>
            <person name="Zhou Y."/>
        </authorList>
    </citation>
    <scope>NUCLEOTIDE SEQUENCE</scope>
    <source>
        <strain evidence="1">CGMCC 4.3508</strain>
    </source>
</reference>
<keyword evidence="2" id="KW-1185">Reference proteome</keyword>
<reference evidence="1" key="1">
    <citation type="journal article" date="2014" name="Int. J. Syst. Evol. Microbiol.">
        <title>Complete genome sequence of Corynebacterium casei LMG S-19264T (=DSM 44701T), isolated from a smear-ripened cheese.</title>
        <authorList>
            <consortium name="US DOE Joint Genome Institute (JGI-PGF)"/>
            <person name="Walter F."/>
            <person name="Albersmeier A."/>
            <person name="Kalinowski J."/>
            <person name="Ruckert C."/>
        </authorList>
    </citation>
    <scope>NUCLEOTIDE SEQUENCE</scope>
    <source>
        <strain evidence="1">CGMCC 4.3508</strain>
    </source>
</reference>
<sequence>MILVMAGQPLGGGHCVYGGAFGAAGGALLTPVLHSFAQSLRSFATSLQNRGGPRLRMPTIRSEGARIEQPGQFTT</sequence>